<gene>
    <name evidence="4" type="ORF">ACFQ2T_13450</name>
</gene>
<protein>
    <submittedName>
        <fullName evidence="4">DUF4350 domain-containing protein</fullName>
    </submittedName>
</protein>
<comment type="caution">
    <text evidence="4">The sequence shown here is derived from an EMBL/GenBank/DDBJ whole genome shotgun (WGS) entry which is preliminary data.</text>
</comment>
<feature type="transmembrane region" description="Helical" evidence="1">
    <location>
        <begin position="439"/>
        <end position="461"/>
    </location>
</feature>
<dbReference type="InterPro" id="IPR025646">
    <property type="entry name" value="DUF4350"/>
</dbReference>
<keyword evidence="1" id="KW-0812">Transmembrane</keyword>
<keyword evidence="1" id="KW-0472">Membrane</keyword>
<keyword evidence="5" id="KW-1185">Reference proteome</keyword>
<feature type="domain" description="DUF7088" evidence="3">
    <location>
        <begin position="53"/>
        <end position="123"/>
    </location>
</feature>
<keyword evidence="1" id="KW-1133">Transmembrane helix</keyword>
<name>A0ABW3PAS1_9PROT</name>
<dbReference type="InterPro" id="IPR029062">
    <property type="entry name" value="Class_I_gatase-like"/>
</dbReference>
<evidence type="ECO:0000259" key="3">
    <source>
        <dbReference type="Pfam" id="PF23357"/>
    </source>
</evidence>
<evidence type="ECO:0000259" key="2">
    <source>
        <dbReference type="Pfam" id="PF14258"/>
    </source>
</evidence>
<evidence type="ECO:0000313" key="5">
    <source>
        <dbReference type="Proteomes" id="UP001597206"/>
    </source>
</evidence>
<evidence type="ECO:0000313" key="4">
    <source>
        <dbReference type="EMBL" id="MFD1123514.1"/>
    </source>
</evidence>
<dbReference type="Proteomes" id="UP001597206">
    <property type="component" value="Unassembled WGS sequence"/>
</dbReference>
<dbReference type="Pfam" id="PF23357">
    <property type="entry name" value="DUF7088"/>
    <property type="match status" value="1"/>
</dbReference>
<dbReference type="EMBL" id="JBHTLN010000007">
    <property type="protein sequence ID" value="MFD1123514.1"/>
    <property type="molecule type" value="Genomic_DNA"/>
</dbReference>
<sequence>MANSKIPRSSRQWLSLAAELWQHRLVVPGLLLVTLALGMLAWHFNIITDHTNNQRNTLSNASLEVLRTLPSAIEVTAFCSNTPFKGRYFRKSILALVQRYQHVHPEMHLQFIDPSISPTLAREQHIKKEGEMIIRYRGQQKRMYLPYTEEAFTNVLLQLQHGERAPLLFSTGLGETALDSSAGNGASHLAEAMQAAGLQVVSNSHVEHYSKADKKLPTLVLAGATHPYSQNQLQAIQTHISKGGNLVWLVDNPARQNLEGLAETLGLNISKGMVIDPANHQFDIPLHALSTQRYSGQGPTQEFSLRTFFDQAHAIVRYRQPEDPWRTMPLVAAAERGWASSAYRIEQPEKLPAFNAQTDSQGPATIALALEKTQASGELQRIVVIGSSGFFSNVQQQRGGNLAFSMQTLQWVVNNQPSITLPVAPLRDSVILLPSQQTWLMVLFNSFQFGLPALLAFAGWLRWRRKHQH</sequence>
<dbReference type="SUPFAM" id="SSF52317">
    <property type="entry name" value="Class I glutamine amidotransferase-like"/>
    <property type="match status" value="1"/>
</dbReference>
<feature type="domain" description="DUF4350" evidence="2">
    <location>
        <begin position="179"/>
        <end position="409"/>
    </location>
</feature>
<dbReference type="RefSeq" id="WP_379035290.1">
    <property type="nucleotide sequence ID" value="NZ_JBHTLN010000007.1"/>
</dbReference>
<evidence type="ECO:0000256" key="1">
    <source>
        <dbReference type="SAM" id="Phobius"/>
    </source>
</evidence>
<reference evidence="5" key="1">
    <citation type="journal article" date="2019" name="Int. J. Syst. Evol. Microbiol.">
        <title>The Global Catalogue of Microorganisms (GCM) 10K type strain sequencing project: providing services to taxonomists for standard genome sequencing and annotation.</title>
        <authorList>
            <consortium name="The Broad Institute Genomics Platform"/>
            <consortium name="The Broad Institute Genome Sequencing Center for Infectious Disease"/>
            <person name="Wu L."/>
            <person name="Ma J."/>
        </authorList>
    </citation>
    <scope>NUCLEOTIDE SEQUENCE [LARGE SCALE GENOMIC DNA]</scope>
    <source>
        <strain evidence="5">CCUG 58411</strain>
    </source>
</reference>
<accession>A0ABW3PAS1</accession>
<dbReference type="Pfam" id="PF14258">
    <property type="entry name" value="DUF4350"/>
    <property type="match status" value="1"/>
</dbReference>
<feature type="transmembrane region" description="Helical" evidence="1">
    <location>
        <begin position="21"/>
        <end position="44"/>
    </location>
</feature>
<proteinExistence type="predicted"/>
<dbReference type="InterPro" id="IPR055396">
    <property type="entry name" value="DUF7088"/>
</dbReference>
<organism evidence="4 5">
    <name type="scientific">Methylophilus flavus</name>
    <dbReference type="NCBI Taxonomy" id="640084"/>
    <lineage>
        <taxon>Bacteria</taxon>
        <taxon>Pseudomonadati</taxon>
        <taxon>Pseudomonadota</taxon>
        <taxon>Betaproteobacteria</taxon>
        <taxon>Nitrosomonadales</taxon>
        <taxon>Methylophilaceae</taxon>
        <taxon>Methylophilus</taxon>
    </lineage>
</organism>